<dbReference type="GO" id="GO:0006260">
    <property type="term" value="P:DNA replication"/>
    <property type="evidence" value="ECO:0007669"/>
    <property type="project" value="InterPro"/>
</dbReference>
<comment type="caution">
    <text evidence="1">The sequence shown here is derived from an EMBL/GenBank/DDBJ whole genome shotgun (WGS) entry which is preliminary data.</text>
</comment>
<protein>
    <recommendedName>
        <fullName evidence="2">DNA polymerase III delta N-terminal domain-containing protein</fullName>
    </recommendedName>
</protein>
<reference evidence="1" key="1">
    <citation type="submission" date="2019-08" db="EMBL/GenBank/DDBJ databases">
        <authorList>
            <person name="Kucharzyk K."/>
            <person name="Murdoch R.W."/>
            <person name="Higgins S."/>
            <person name="Loffler F."/>
        </authorList>
    </citation>
    <scope>NUCLEOTIDE SEQUENCE</scope>
</reference>
<sequence length="223" mass="25725">MISIFHGDNQVASRQALLNFLQKKPVDFWQKIDASKLEIADVESALASESLFADEQGIVFEGLLSLIKSKKKDSLLELIGQSEKPLVLWDGKKIPVTTLKKFPNAQIQEFPISQQLWKFLDELGSKSKVSQLRLFHEICQREAAEFIFVMIQRQIRLLLAVQLRETASIPAFQLRKLQSQTKRFTLEKLLHAHEKLYQIDQKNKQSKSLLSLQEQLDLWLIAL</sequence>
<organism evidence="1">
    <name type="scientific">bioreactor metagenome</name>
    <dbReference type="NCBI Taxonomy" id="1076179"/>
    <lineage>
        <taxon>unclassified sequences</taxon>
        <taxon>metagenomes</taxon>
        <taxon>ecological metagenomes</taxon>
    </lineage>
</organism>
<proteinExistence type="predicted"/>
<dbReference type="EMBL" id="VSSQ01035059">
    <property type="protein sequence ID" value="MPM87183.1"/>
    <property type="molecule type" value="Genomic_DNA"/>
</dbReference>
<evidence type="ECO:0008006" key="2">
    <source>
        <dbReference type="Google" id="ProtNLM"/>
    </source>
</evidence>
<accession>A0A645DEA8</accession>
<gene>
    <name evidence="1" type="ORF">SDC9_134277</name>
</gene>
<dbReference type="SUPFAM" id="SSF48019">
    <property type="entry name" value="post-AAA+ oligomerization domain-like"/>
    <property type="match status" value="1"/>
</dbReference>
<dbReference type="AlphaFoldDB" id="A0A645DEA8"/>
<dbReference type="InterPro" id="IPR008921">
    <property type="entry name" value="DNA_pol3_clamp-load_cplx_C"/>
</dbReference>
<dbReference type="GO" id="GO:0003677">
    <property type="term" value="F:DNA binding"/>
    <property type="evidence" value="ECO:0007669"/>
    <property type="project" value="InterPro"/>
</dbReference>
<dbReference type="Gene3D" id="1.20.272.10">
    <property type="match status" value="1"/>
</dbReference>
<name>A0A645DEA8_9ZZZZ</name>
<evidence type="ECO:0000313" key="1">
    <source>
        <dbReference type="EMBL" id="MPM87183.1"/>
    </source>
</evidence>